<dbReference type="Proteomes" id="UP000078070">
    <property type="component" value="Chromosome"/>
</dbReference>
<dbReference type="InterPro" id="IPR007511">
    <property type="entry name" value="DUF501"/>
</dbReference>
<organism evidence="1 2">
    <name type="scientific">Marinobacterium aestuarii</name>
    <dbReference type="NCBI Taxonomy" id="1821621"/>
    <lineage>
        <taxon>Bacteria</taxon>
        <taxon>Pseudomonadati</taxon>
        <taxon>Pseudomonadota</taxon>
        <taxon>Gammaproteobacteria</taxon>
        <taxon>Oceanospirillales</taxon>
        <taxon>Oceanospirillaceae</taxon>
        <taxon>Marinobacterium</taxon>
    </lineage>
</organism>
<accession>A0A1A9ET33</accession>
<evidence type="ECO:0000313" key="2">
    <source>
        <dbReference type="Proteomes" id="UP000078070"/>
    </source>
</evidence>
<dbReference type="PANTHER" id="PTHR37163:SF1">
    <property type="entry name" value="DUF501 DOMAIN-CONTAINING PROTEIN"/>
    <property type="match status" value="1"/>
</dbReference>
<protein>
    <recommendedName>
        <fullName evidence="3">DUF501 domain-containing protein</fullName>
    </recommendedName>
</protein>
<dbReference type="STRING" id="1821621.A8C75_00355"/>
<dbReference type="EMBL" id="CP015839">
    <property type="protein sequence ID" value="ANG61055.1"/>
    <property type="molecule type" value="Genomic_DNA"/>
</dbReference>
<evidence type="ECO:0008006" key="3">
    <source>
        <dbReference type="Google" id="ProtNLM"/>
    </source>
</evidence>
<reference evidence="2" key="1">
    <citation type="submission" date="2016-05" db="EMBL/GenBank/DDBJ databases">
        <authorList>
            <person name="Baek K."/>
            <person name="Yang S.-J."/>
        </authorList>
    </citation>
    <scope>NUCLEOTIDE SEQUENCE [LARGE SCALE GENOMIC DNA]</scope>
    <source>
        <strain evidence="2">ST58-10</strain>
    </source>
</reference>
<evidence type="ECO:0000313" key="1">
    <source>
        <dbReference type="EMBL" id="ANG61055.1"/>
    </source>
</evidence>
<dbReference type="Pfam" id="PF04417">
    <property type="entry name" value="DUF501"/>
    <property type="match status" value="1"/>
</dbReference>
<dbReference type="RefSeq" id="WP_067376501.1">
    <property type="nucleotide sequence ID" value="NZ_CP015839.1"/>
</dbReference>
<dbReference type="KEGG" id="mars:A8C75_00355"/>
<dbReference type="OrthoDB" id="5293413at2"/>
<reference evidence="1 2" key="2">
    <citation type="journal article" date="2018" name="Int. J. Syst. Evol. Microbiol.">
        <title>Marinobacterium aestuarii sp. nov., a benzene-degrading marine bacterium isolated from estuary sediment.</title>
        <authorList>
            <person name="Bae S.S."/>
            <person name="Jung J."/>
            <person name="Chung D."/>
            <person name="Baek K."/>
        </authorList>
    </citation>
    <scope>NUCLEOTIDE SEQUENCE [LARGE SCALE GENOMIC DNA]</scope>
    <source>
        <strain evidence="1 2">ST58-10</strain>
    </source>
</reference>
<sequence length="171" mass="19873">MITTLTPTQLDMIARQLGREPRGLVGIAHQTADGIPTVLQIRSLVDNRPFPTLFWLCSKDLYRAIAEIETSGWVKQIELEIQQDETLREAFRQNHVSYVAQRWQLMHPQDREQIEQLGFTRLFEQYGIGGISQWDKVRCLHMQYAHHLCGENVIGQRMDAEFGLQSLKIRI</sequence>
<keyword evidence="2" id="KW-1185">Reference proteome</keyword>
<proteinExistence type="predicted"/>
<name>A0A1A9ET33_9GAMM</name>
<gene>
    <name evidence="1" type="ORF">A8C75_00355</name>
</gene>
<dbReference type="AlphaFoldDB" id="A0A1A9ET33"/>
<dbReference type="PANTHER" id="PTHR37163">
    <property type="entry name" value="CONSERVED PROTEIN"/>
    <property type="match status" value="1"/>
</dbReference>